<sequence>MPTPNKTPSAGAPQGGAPSDRPRRLTAAAALTALEGAVVAAFGVVSLVKLVTDKPDGMVQAVTMAVTVLALAVLPLAAARGLWLCRRWSRGPSMIVQLIALPSGYQMAQNGGVWTAGGILIALTGAAVLACLVNPTATEALGIGPRDA</sequence>
<protein>
    <recommendedName>
        <fullName evidence="5">Integral membrane protein</fullName>
    </recommendedName>
</protein>
<gene>
    <name evidence="3" type="ORF">AN218_23520</name>
</gene>
<dbReference type="RefSeq" id="WP_070018904.1">
    <property type="nucleotide sequence ID" value="NZ_LJGW01000383.1"/>
</dbReference>
<reference evidence="3 4" key="1">
    <citation type="journal article" date="2016" name="Front. Microbiol.">
        <title>Comparative Genomics Analysis of Streptomyces Species Reveals Their Adaptation to the Marine Environment and Their Diversity at the Genomic Level.</title>
        <authorList>
            <person name="Tian X."/>
            <person name="Zhang Z."/>
            <person name="Yang T."/>
            <person name="Chen M."/>
            <person name="Li J."/>
            <person name="Chen F."/>
            <person name="Yang J."/>
            <person name="Li W."/>
            <person name="Zhang B."/>
            <person name="Zhang Z."/>
            <person name="Wu J."/>
            <person name="Zhang C."/>
            <person name="Long L."/>
            <person name="Xiao J."/>
        </authorList>
    </citation>
    <scope>NUCLEOTIDE SEQUENCE [LARGE SCALE GENOMIC DNA]</scope>
    <source>
        <strain evidence="3 4">SCSIO 10429</strain>
    </source>
</reference>
<evidence type="ECO:0000256" key="1">
    <source>
        <dbReference type="SAM" id="MobiDB-lite"/>
    </source>
</evidence>
<dbReference type="AlphaFoldDB" id="A0A1E7KYX7"/>
<dbReference type="PATRIC" id="fig|518642.10.peg.5434"/>
<evidence type="ECO:0000313" key="4">
    <source>
        <dbReference type="Proteomes" id="UP000176005"/>
    </source>
</evidence>
<accession>A0A1E7KYX7</accession>
<name>A0A1E7KYX7_9ACTN</name>
<dbReference type="Proteomes" id="UP000176005">
    <property type="component" value="Unassembled WGS sequence"/>
</dbReference>
<comment type="caution">
    <text evidence="3">The sequence shown here is derived from an EMBL/GenBank/DDBJ whole genome shotgun (WGS) entry which is preliminary data.</text>
</comment>
<dbReference type="EMBL" id="LJGW01000383">
    <property type="protein sequence ID" value="OEV09122.1"/>
    <property type="molecule type" value="Genomic_DNA"/>
</dbReference>
<evidence type="ECO:0000313" key="3">
    <source>
        <dbReference type="EMBL" id="OEV09122.1"/>
    </source>
</evidence>
<proteinExistence type="predicted"/>
<feature type="region of interest" description="Disordered" evidence="1">
    <location>
        <begin position="1"/>
        <end position="22"/>
    </location>
</feature>
<keyword evidence="2" id="KW-0472">Membrane</keyword>
<feature type="transmembrane region" description="Helical" evidence="2">
    <location>
        <begin position="28"/>
        <end position="51"/>
    </location>
</feature>
<keyword evidence="4" id="KW-1185">Reference proteome</keyword>
<organism evidence="3 4">
    <name type="scientific">Streptomyces nanshensis</name>
    <dbReference type="NCBI Taxonomy" id="518642"/>
    <lineage>
        <taxon>Bacteria</taxon>
        <taxon>Bacillati</taxon>
        <taxon>Actinomycetota</taxon>
        <taxon>Actinomycetes</taxon>
        <taxon>Kitasatosporales</taxon>
        <taxon>Streptomycetaceae</taxon>
        <taxon>Streptomyces</taxon>
    </lineage>
</organism>
<evidence type="ECO:0000256" key="2">
    <source>
        <dbReference type="SAM" id="Phobius"/>
    </source>
</evidence>
<feature type="transmembrane region" description="Helical" evidence="2">
    <location>
        <begin position="57"/>
        <end position="79"/>
    </location>
</feature>
<keyword evidence="2" id="KW-0812">Transmembrane</keyword>
<feature type="transmembrane region" description="Helical" evidence="2">
    <location>
        <begin position="114"/>
        <end position="133"/>
    </location>
</feature>
<keyword evidence="2" id="KW-1133">Transmembrane helix</keyword>
<evidence type="ECO:0008006" key="5">
    <source>
        <dbReference type="Google" id="ProtNLM"/>
    </source>
</evidence>